<accession>A0A852REF7</accession>
<reference evidence="1 2" key="1">
    <citation type="submission" date="2020-07" db="EMBL/GenBank/DDBJ databases">
        <title>Sequencing the genomes of 1000 actinobacteria strains.</title>
        <authorList>
            <person name="Klenk H.-P."/>
        </authorList>
    </citation>
    <scope>NUCLEOTIDE SEQUENCE [LARGE SCALE GENOMIC DNA]</scope>
    <source>
        <strain evidence="1 2">DSM 19082</strain>
    </source>
</reference>
<organism evidence="1 2">
    <name type="scientific">Nocardioides kongjuensis</name>
    <dbReference type="NCBI Taxonomy" id="349522"/>
    <lineage>
        <taxon>Bacteria</taxon>
        <taxon>Bacillati</taxon>
        <taxon>Actinomycetota</taxon>
        <taxon>Actinomycetes</taxon>
        <taxon>Propionibacteriales</taxon>
        <taxon>Nocardioidaceae</taxon>
        <taxon>Nocardioides</taxon>
    </lineage>
</organism>
<gene>
    <name evidence="1" type="ORF">BJ958_004979</name>
</gene>
<evidence type="ECO:0000313" key="1">
    <source>
        <dbReference type="EMBL" id="NYD33433.1"/>
    </source>
</evidence>
<dbReference type="RefSeq" id="WP_179729477.1">
    <property type="nucleotide sequence ID" value="NZ_BAABEF010000001.1"/>
</dbReference>
<name>A0A852REF7_9ACTN</name>
<dbReference type="AlphaFoldDB" id="A0A852REF7"/>
<dbReference type="Proteomes" id="UP000582231">
    <property type="component" value="Unassembled WGS sequence"/>
</dbReference>
<evidence type="ECO:0000313" key="2">
    <source>
        <dbReference type="Proteomes" id="UP000582231"/>
    </source>
</evidence>
<proteinExistence type="predicted"/>
<comment type="caution">
    <text evidence="1">The sequence shown here is derived from an EMBL/GenBank/DDBJ whole genome shotgun (WGS) entry which is preliminary data.</text>
</comment>
<keyword evidence="2" id="KW-1185">Reference proteome</keyword>
<protein>
    <submittedName>
        <fullName evidence="1">Uncharacterized protein</fullName>
    </submittedName>
</protein>
<sequence length="104" mass="11440">MTLSAVWGDLDRLDDEMAELAGQVAELTSYARRWVCQRAGFEPSPLCLLRPLAELMDLLADGFGDLRALALDDWADLRHGVASTRLDLRAVDDDAVALMPVVAR</sequence>
<dbReference type="EMBL" id="JACCBF010000001">
    <property type="protein sequence ID" value="NYD33433.1"/>
    <property type="molecule type" value="Genomic_DNA"/>
</dbReference>